<accession>A0A5J4THN7</accession>
<organism evidence="1 2">
    <name type="scientific">Streblomastix strix</name>
    <dbReference type="NCBI Taxonomy" id="222440"/>
    <lineage>
        <taxon>Eukaryota</taxon>
        <taxon>Metamonada</taxon>
        <taxon>Preaxostyla</taxon>
        <taxon>Oxymonadida</taxon>
        <taxon>Streblomastigidae</taxon>
        <taxon>Streblomastix</taxon>
    </lineage>
</organism>
<dbReference type="AlphaFoldDB" id="A0A5J4THN7"/>
<dbReference type="EMBL" id="SNRW01030725">
    <property type="protein sequence ID" value="KAA6357874.1"/>
    <property type="molecule type" value="Genomic_DNA"/>
</dbReference>
<evidence type="ECO:0000313" key="2">
    <source>
        <dbReference type="Proteomes" id="UP000324800"/>
    </source>
</evidence>
<gene>
    <name evidence="1" type="ORF">EZS28_046599</name>
</gene>
<reference evidence="1 2" key="1">
    <citation type="submission" date="2019-03" db="EMBL/GenBank/DDBJ databases">
        <title>Single cell metagenomics reveals metabolic interactions within the superorganism composed of flagellate Streblomastix strix and complex community of Bacteroidetes bacteria on its surface.</title>
        <authorList>
            <person name="Treitli S.C."/>
            <person name="Kolisko M."/>
            <person name="Husnik F."/>
            <person name="Keeling P."/>
            <person name="Hampl V."/>
        </authorList>
    </citation>
    <scope>NUCLEOTIDE SEQUENCE [LARGE SCALE GENOMIC DNA]</scope>
    <source>
        <strain evidence="1">ST1C</strain>
    </source>
</reference>
<evidence type="ECO:0000313" key="1">
    <source>
        <dbReference type="EMBL" id="KAA6357874.1"/>
    </source>
</evidence>
<protein>
    <submittedName>
        <fullName evidence="1">Uncharacterized protein</fullName>
    </submittedName>
</protein>
<name>A0A5J4THN7_9EUKA</name>
<proteinExistence type="predicted"/>
<dbReference type="Proteomes" id="UP000324800">
    <property type="component" value="Unassembled WGS sequence"/>
</dbReference>
<comment type="caution">
    <text evidence="1">The sequence shown here is derived from an EMBL/GenBank/DDBJ whole genome shotgun (WGS) entry which is preliminary data.</text>
</comment>
<sequence>MEEPLMRYNSCTSKKYKKKEIVGVDDVLIKQVSISSIDNVLWNSIEKLYRINKDLVRVFDKIESDFGLEDF</sequence>